<dbReference type="PROSITE" id="PS00107">
    <property type="entry name" value="PROTEIN_KINASE_ATP"/>
    <property type="match status" value="1"/>
</dbReference>
<dbReference type="FunFam" id="3.30.200.20:FF:000001">
    <property type="entry name" value="Ephrin type-A receptor 5"/>
    <property type="match status" value="1"/>
</dbReference>
<keyword evidence="7 25" id="KW-0812">Transmembrane</keyword>
<sequence length="1076" mass="119499">MERHQPARAASGEISRFQAAHMAAKFWRTLSASVWILTLASSSRTRIYPPNEVTLLDTRTVPGELKWAARPSEGGWEEVSIMDEKNIPIRTYQVCNVLGPNQNNWLRTDWIPRSGAQRVYVEVKFTLRDCNSLPGVTGTCKETFNLYYHESNEDRESYIKESSFIKVDTVAADESFTQVDVGDRIMKLNTEVRDVKVTNRKGFYLAFQDVGACIALVSVRVFYKTCPLTIRNLATFPDTVTGADTSSLVEVRGSCVNQSEEREEPKMYCGADGEWLVPIGGCLCNPGYEEKGGSCQACSAGFYKAKSSDAGCSKCPPHSHSLRDGAHVCGCHSGFFRADADPPSMACTQPPSAPQQLISVVNETSVVLEWTPPRRLGGRSDIGYNVECLICQTGQSERRTVGRNRTAPQPVAQQHGVGMQSDQGIVGPEVQPGRGVYQRPGSTSISSCQPCSPDVLFSPSQTDLLTTKVVVSELRAHTHYTFIVYARNGVSQASGSGAASSASVSVTTNQAAPSPVSSIQVTDVTRHSLSLLWQQPDRPNGVILEYEVKFYEKDQRERSYRIIRTFLQSVDVTGLKPLTVYVFHVRARTAAGYGEYSSPFEFSTNSDPFPLIGEGVNSAFLLLSISGVGLLVLISAVVFFISRRRSKYSKTKQDSEEEKHLNPGVKIYVDPFTYEDPDQAVHEFAKEIDVSSIHIEKVIGMGEFGEVCSGRLRVQGKRETYVAIKSLKAGYSDKQRRDFMSEASIMGQFDHPNIIRLEGVVTRCKPLMIITEYMENGSLDAFLRKHDGQFTVIQLIGMLRGIASGMKYLSDMNYVHRDLAARNILVNSNLVCKVSDFGLSRVLEDDPEAAYTTREATGSYLSPGGKIPIRWTAPEAIAYRKFTTASDVWSYGIVMWEVVSYGERPYWDMNNQDVIKAIEEGYRLPAPMDCPVVLHQLMLDCWERERAERPTFSQILNMLDKLIRNPGTLRRTGGDRSPGTLLESGVGSEVCVSVIPEVCLPQWTLCEWLQSIGLDRYRDSLAAAGYTSLDSLLALTHQEMDRLGIITPSHQDILIASVQQEMLSRMQHMQLSMVPV</sequence>
<evidence type="ECO:0000256" key="15">
    <source>
        <dbReference type="ARBA" id="ARBA00023136"/>
    </source>
</evidence>
<dbReference type="SUPFAM" id="SSF49265">
    <property type="entry name" value="Fibronectin type III"/>
    <property type="match status" value="1"/>
</dbReference>
<dbReference type="Pfam" id="PF25599">
    <property type="entry name" value="Ephrin_CRD"/>
    <property type="match status" value="1"/>
</dbReference>
<organism evidence="30 31">
    <name type="scientific">Oryzias melastigma</name>
    <name type="common">Marine medaka</name>
    <dbReference type="NCBI Taxonomy" id="30732"/>
    <lineage>
        <taxon>Eukaryota</taxon>
        <taxon>Metazoa</taxon>
        <taxon>Chordata</taxon>
        <taxon>Craniata</taxon>
        <taxon>Vertebrata</taxon>
        <taxon>Euteleostomi</taxon>
        <taxon>Actinopterygii</taxon>
        <taxon>Neopterygii</taxon>
        <taxon>Teleostei</taxon>
        <taxon>Neoteleostei</taxon>
        <taxon>Acanthomorphata</taxon>
        <taxon>Ovalentaria</taxon>
        <taxon>Atherinomorphae</taxon>
        <taxon>Beloniformes</taxon>
        <taxon>Adrianichthyidae</taxon>
        <taxon>Oryziinae</taxon>
        <taxon>Oryzias</taxon>
    </lineage>
</organism>
<evidence type="ECO:0000313" key="30">
    <source>
        <dbReference type="Ensembl" id="ENSOMEP00000017822.1"/>
    </source>
</evidence>
<dbReference type="InterPro" id="IPR013783">
    <property type="entry name" value="Ig-like_fold"/>
</dbReference>
<dbReference type="PROSITE" id="PS50011">
    <property type="entry name" value="PROTEIN_KINASE_DOM"/>
    <property type="match status" value="1"/>
</dbReference>
<evidence type="ECO:0000256" key="6">
    <source>
        <dbReference type="ARBA" id="ARBA00022679"/>
    </source>
</evidence>
<evidence type="ECO:0000256" key="13">
    <source>
        <dbReference type="ARBA" id="ARBA00022840"/>
    </source>
</evidence>
<dbReference type="FunFam" id="2.10.50.10:FF:000001">
    <property type="entry name" value="Ephrin type-A receptor 5"/>
    <property type="match status" value="1"/>
</dbReference>
<dbReference type="InterPro" id="IPR016257">
    <property type="entry name" value="Tyr_kinase_ephrin_rcpt"/>
</dbReference>
<feature type="transmembrane region" description="Helical" evidence="25">
    <location>
        <begin position="619"/>
        <end position="642"/>
    </location>
</feature>
<evidence type="ECO:0000256" key="5">
    <source>
        <dbReference type="ARBA" id="ARBA00022553"/>
    </source>
</evidence>
<dbReference type="PROSITE" id="PS00791">
    <property type="entry name" value="RECEPTOR_TYR_KIN_V_2"/>
    <property type="match status" value="1"/>
</dbReference>
<dbReference type="RefSeq" id="XP_024130020.1">
    <property type="nucleotide sequence ID" value="XM_024274252.2"/>
</dbReference>
<evidence type="ECO:0000256" key="20">
    <source>
        <dbReference type="PIRSR" id="PIRSR000666-1"/>
    </source>
</evidence>
<dbReference type="STRING" id="30732.ENSOMEP00000017822"/>
<dbReference type="PROSITE" id="PS50105">
    <property type="entry name" value="SAM_DOMAIN"/>
    <property type="match status" value="1"/>
</dbReference>
<dbReference type="PANTHER" id="PTHR46877">
    <property type="entry name" value="EPH RECEPTOR A5"/>
    <property type="match status" value="1"/>
</dbReference>
<evidence type="ECO:0000259" key="28">
    <source>
        <dbReference type="PROSITE" id="PS50853"/>
    </source>
</evidence>
<keyword evidence="18" id="KW-0325">Glycoprotein</keyword>
<keyword evidence="22" id="KW-1015">Disulfide bond</keyword>
<dbReference type="OMA" id="KWAARPS"/>
<dbReference type="PROSITE" id="PS00109">
    <property type="entry name" value="PROTEIN_KINASE_TYR"/>
    <property type="match status" value="1"/>
</dbReference>
<dbReference type="GeneTree" id="ENSGT00940000163892"/>
<dbReference type="FunFam" id="2.60.40.10:FF:000045">
    <property type="entry name" value="Ephrin type-A receptor 5"/>
    <property type="match status" value="1"/>
</dbReference>
<evidence type="ECO:0000313" key="31">
    <source>
        <dbReference type="Proteomes" id="UP000261560"/>
    </source>
</evidence>
<name>A0A3B3CJ03_ORYME</name>
<feature type="domain" description="Fibronectin type-III" evidence="28">
    <location>
        <begin position="515"/>
        <end position="607"/>
    </location>
</feature>
<dbReference type="KEGG" id="oml:112147698"/>
<dbReference type="Gene3D" id="2.60.40.1770">
    <property type="entry name" value="ephrin a2 ectodomain"/>
    <property type="match status" value="1"/>
</dbReference>
<dbReference type="FunFam" id="1.10.510.10:FF:000019">
    <property type="entry name" value="Ephrin type-A receptor 5"/>
    <property type="match status" value="1"/>
</dbReference>
<dbReference type="GeneID" id="112147698"/>
<dbReference type="Gene3D" id="1.10.150.50">
    <property type="entry name" value="Transcription Factor, Ets-1"/>
    <property type="match status" value="1"/>
</dbReference>
<dbReference type="InterPro" id="IPR027936">
    <property type="entry name" value="Eph_TM"/>
</dbReference>
<dbReference type="GO" id="GO:0007411">
    <property type="term" value="P:axon guidance"/>
    <property type="evidence" value="ECO:0007669"/>
    <property type="project" value="TreeGrafter"/>
</dbReference>
<evidence type="ECO:0000256" key="2">
    <source>
        <dbReference type="ARBA" id="ARBA00004412"/>
    </source>
</evidence>
<dbReference type="SMART" id="SM00454">
    <property type="entry name" value="SAM"/>
    <property type="match status" value="1"/>
</dbReference>
<dbReference type="CDD" id="cd00063">
    <property type="entry name" value="FN3"/>
    <property type="match status" value="2"/>
</dbReference>
<keyword evidence="12" id="KW-0418">Kinase</keyword>
<dbReference type="InterPro" id="IPR020635">
    <property type="entry name" value="Tyr_kinase_cat_dom"/>
</dbReference>
<dbReference type="SMART" id="SM00060">
    <property type="entry name" value="FN3"/>
    <property type="match status" value="2"/>
</dbReference>
<feature type="domain" description="SAM" evidence="27">
    <location>
        <begin position="1004"/>
        <end position="1064"/>
    </location>
</feature>
<dbReference type="PROSITE" id="PS00790">
    <property type="entry name" value="RECEPTOR_TYR_KIN_V_1"/>
    <property type="match status" value="1"/>
</dbReference>
<dbReference type="FunFam" id="2.60.120.260:FF:000001">
    <property type="entry name" value="Ephrin type-A receptor 7"/>
    <property type="match status" value="1"/>
</dbReference>
<dbReference type="InterPro" id="IPR001426">
    <property type="entry name" value="Tyr_kinase_rcpt_V_CS"/>
</dbReference>
<keyword evidence="16" id="KW-0829">Tyrosine-protein kinase</keyword>
<dbReference type="GO" id="GO:0005524">
    <property type="term" value="F:ATP binding"/>
    <property type="evidence" value="ECO:0007669"/>
    <property type="project" value="UniProtKB-UniRule"/>
</dbReference>
<keyword evidence="8" id="KW-0732">Signal</keyword>
<accession>A0A3B3CJ03</accession>
<dbReference type="SUPFAM" id="SSF47769">
    <property type="entry name" value="SAM/Pointed domain"/>
    <property type="match status" value="1"/>
</dbReference>
<feature type="binding site" evidence="21">
    <location>
        <begin position="699"/>
        <end position="707"/>
    </location>
    <ligand>
        <name>ATP</name>
        <dbReference type="ChEBI" id="CHEBI:30616"/>
    </ligand>
</feature>
<dbReference type="InterPro" id="IPR036116">
    <property type="entry name" value="FN3_sf"/>
</dbReference>
<dbReference type="SMART" id="SM00219">
    <property type="entry name" value="TyrKc"/>
    <property type="match status" value="1"/>
</dbReference>
<dbReference type="EC" id="2.7.10.1" evidence="3"/>
<dbReference type="SUPFAM" id="SSF49785">
    <property type="entry name" value="Galactose-binding domain-like"/>
    <property type="match status" value="1"/>
</dbReference>
<comment type="subcellular location">
    <subcellularLocation>
        <location evidence="1">Cell membrane</location>
        <topology evidence="1">Single-pass type I membrane protein</topology>
    </subcellularLocation>
    <subcellularLocation>
        <location evidence="2">Early endosome</location>
    </subcellularLocation>
</comment>
<comment type="catalytic activity">
    <reaction evidence="19">
        <text>L-tyrosyl-[protein] + ATP = O-phospho-L-tyrosyl-[protein] + ADP + H(+)</text>
        <dbReference type="Rhea" id="RHEA:10596"/>
        <dbReference type="Rhea" id="RHEA-COMP:10136"/>
        <dbReference type="Rhea" id="RHEA-COMP:20101"/>
        <dbReference type="ChEBI" id="CHEBI:15378"/>
        <dbReference type="ChEBI" id="CHEBI:30616"/>
        <dbReference type="ChEBI" id="CHEBI:46858"/>
        <dbReference type="ChEBI" id="CHEBI:61978"/>
        <dbReference type="ChEBI" id="CHEBI:456216"/>
        <dbReference type="EC" id="2.7.10.1"/>
    </reaction>
</comment>
<evidence type="ECO:0000256" key="7">
    <source>
        <dbReference type="ARBA" id="ARBA00022692"/>
    </source>
</evidence>
<evidence type="ECO:0000259" key="29">
    <source>
        <dbReference type="PROSITE" id="PS51550"/>
    </source>
</evidence>
<feature type="binding site" evidence="21 23">
    <location>
        <position position="725"/>
    </location>
    <ligand>
        <name>ATP</name>
        <dbReference type="ChEBI" id="CHEBI:30616"/>
    </ligand>
</feature>
<evidence type="ECO:0000256" key="3">
    <source>
        <dbReference type="ARBA" id="ARBA00011902"/>
    </source>
</evidence>
<evidence type="ECO:0000256" key="8">
    <source>
        <dbReference type="ARBA" id="ARBA00022729"/>
    </source>
</evidence>
<reference evidence="30" key="1">
    <citation type="submission" date="2025-08" db="UniProtKB">
        <authorList>
            <consortium name="Ensembl"/>
        </authorList>
    </citation>
    <scope>IDENTIFICATION</scope>
</reference>
<keyword evidence="13 21" id="KW-0067">ATP-binding</keyword>
<dbReference type="Pfam" id="PF00041">
    <property type="entry name" value="fn3"/>
    <property type="match status" value="1"/>
</dbReference>
<dbReference type="SUPFAM" id="SSF57184">
    <property type="entry name" value="Growth factor receptor domain"/>
    <property type="match status" value="1"/>
</dbReference>
<dbReference type="GO" id="GO:0005769">
    <property type="term" value="C:early endosome"/>
    <property type="evidence" value="ECO:0007669"/>
    <property type="project" value="UniProtKB-SubCell"/>
</dbReference>
<keyword evidence="31" id="KW-1185">Reference proteome</keyword>
<dbReference type="Gene3D" id="1.10.510.10">
    <property type="entry name" value="Transferase(Phosphotransferase) domain 1"/>
    <property type="match status" value="1"/>
</dbReference>
<keyword evidence="14 25" id="KW-1133">Transmembrane helix</keyword>
<dbReference type="Pfam" id="PF00536">
    <property type="entry name" value="SAM_1"/>
    <property type="match status" value="1"/>
</dbReference>
<evidence type="ECO:0000256" key="22">
    <source>
        <dbReference type="PIRSR" id="PIRSR000666-3"/>
    </source>
</evidence>
<dbReference type="InterPro" id="IPR001660">
    <property type="entry name" value="SAM"/>
</dbReference>
<dbReference type="Pfam" id="PF01404">
    <property type="entry name" value="Ephrin_lbd"/>
    <property type="match status" value="1"/>
</dbReference>
<keyword evidence="15 25" id="KW-0472">Membrane</keyword>
<dbReference type="GO" id="GO:0030425">
    <property type="term" value="C:dendrite"/>
    <property type="evidence" value="ECO:0007669"/>
    <property type="project" value="TreeGrafter"/>
</dbReference>
<proteinExistence type="predicted"/>
<feature type="domain" description="Fibronectin type-III" evidence="28">
    <location>
        <begin position="350"/>
        <end position="454"/>
    </location>
</feature>
<dbReference type="GO" id="GO:0005886">
    <property type="term" value="C:plasma membrane"/>
    <property type="evidence" value="ECO:0007669"/>
    <property type="project" value="UniProtKB-SubCell"/>
</dbReference>
<dbReference type="PROSITE" id="PS50853">
    <property type="entry name" value="FN3"/>
    <property type="match status" value="2"/>
</dbReference>
<evidence type="ECO:0000256" key="4">
    <source>
        <dbReference type="ARBA" id="ARBA00022475"/>
    </source>
</evidence>
<dbReference type="SMART" id="SM01411">
    <property type="entry name" value="Ephrin_rec_like"/>
    <property type="match status" value="1"/>
</dbReference>
<dbReference type="Pfam" id="PF07714">
    <property type="entry name" value="PK_Tyr_Ser-Thr"/>
    <property type="match status" value="1"/>
</dbReference>
<keyword evidence="9" id="KW-0677">Repeat</keyword>
<protein>
    <recommendedName>
        <fullName evidence="3">receptor protein-tyrosine kinase</fullName>
        <ecNumber evidence="3">2.7.10.1</ecNumber>
    </recommendedName>
</protein>
<evidence type="ECO:0000256" key="23">
    <source>
        <dbReference type="PROSITE-ProRule" id="PRU10141"/>
    </source>
</evidence>
<reference evidence="30" key="2">
    <citation type="submission" date="2025-09" db="UniProtKB">
        <authorList>
            <consortium name="Ensembl"/>
        </authorList>
    </citation>
    <scope>IDENTIFICATION</scope>
</reference>
<keyword evidence="5" id="KW-0597">Phosphoprotein</keyword>
<evidence type="ECO:0000256" key="10">
    <source>
        <dbReference type="ARBA" id="ARBA00022741"/>
    </source>
</evidence>
<dbReference type="InterPro" id="IPR000719">
    <property type="entry name" value="Prot_kinase_dom"/>
</dbReference>
<dbReference type="PRINTS" id="PR00109">
    <property type="entry name" value="TYRKINASE"/>
</dbReference>
<dbReference type="OrthoDB" id="4062651at2759"/>
<evidence type="ECO:0000256" key="16">
    <source>
        <dbReference type="ARBA" id="ARBA00023137"/>
    </source>
</evidence>
<dbReference type="InterPro" id="IPR050449">
    <property type="entry name" value="Ephrin_rcpt_TKs"/>
</dbReference>
<feature type="domain" description="Protein kinase" evidence="26">
    <location>
        <begin position="693"/>
        <end position="963"/>
    </location>
</feature>
<evidence type="ECO:0000256" key="11">
    <source>
        <dbReference type="ARBA" id="ARBA00022753"/>
    </source>
</evidence>
<dbReference type="Gene3D" id="3.30.200.20">
    <property type="entry name" value="Phosphorylase Kinase, domain 1"/>
    <property type="match status" value="1"/>
</dbReference>
<dbReference type="SMART" id="SM00220">
    <property type="entry name" value="S_TKc"/>
    <property type="match status" value="1"/>
</dbReference>
<dbReference type="PROSITE" id="PS51550">
    <property type="entry name" value="EPH_LBD"/>
    <property type="match status" value="1"/>
</dbReference>
<keyword evidence="11" id="KW-0967">Endosome</keyword>
<dbReference type="InterPro" id="IPR008266">
    <property type="entry name" value="Tyr_kinase_AS"/>
</dbReference>
<dbReference type="AlphaFoldDB" id="A0A3B3CJ03"/>
<evidence type="ECO:0000256" key="21">
    <source>
        <dbReference type="PIRSR" id="PIRSR000666-2"/>
    </source>
</evidence>
<dbReference type="FunFam" id="2.60.40.1770:FF:000001">
    <property type="entry name" value="Ephrin type-A receptor 5"/>
    <property type="match status" value="1"/>
</dbReference>
<dbReference type="GO" id="GO:0005005">
    <property type="term" value="F:transmembrane-ephrin receptor activity"/>
    <property type="evidence" value="ECO:0007669"/>
    <property type="project" value="TreeGrafter"/>
</dbReference>
<dbReference type="InterPro" id="IPR017441">
    <property type="entry name" value="Protein_kinase_ATP_BS"/>
</dbReference>
<feature type="disulfide bond" evidence="22">
    <location>
        <begin position="95"/>
        <end position="213"/>
    </location>
</feature>
<dbReference type="SUPFAM" id="SSF56112">
    <property type="entry name" value="Protein kinase-like (PK-like)"/>
    <property type="match status" value="1"/>
</dbReference>
<evidence type="ECO:0000259" key="26">
    <source>
        <dbReference type="PROSITE" id="PS50011"/>
    </source>
</evidence>
<dbReference type="InterPro" id="IPR003961">
    <property type="entry name" value="FN3_dom"/>
</dbReference>
<dbReference type="SMART" id="SM00615">
    <property type="entry name" value="EPH_lbd"/>
    <property type="match status" value="1"/>
</dbReference>
<evidence type="ECO:0000256" key="17">
    <source>
        <dbReference type="ARBA" id="ARBA00023170"/>
    </source>
</evidence>
<dbReference type="InterPro" id="IPR013761">
    <property type="entry name" value="SAM/pointed_sf"/>
</dbReference>
<feature type="domain" description="Eph LBD" evidence="29">
    <location>
        <begin position="52"/>
        <end position="231"/>
    </location>
</feature>
<evidence type="ECO:0000256" key="9">
    <source>
        <dbReference type="ARBA" id="ARBA00022737"/>
    </source>
</evidence>
<evidence type="ECO:0000256" key="1">
    <source>
        <dbReference type="ARBA" id="ARBA00004251"/>
    </source>
</evidence>
<dbReference type="Ensembl" id="ENSOMET00000026640.1">
    <property type="protein sequence ID" value="ENSOMEP00000017822.1"/>
    <property type="gene ID" value="ENSOMEG00000019512.1"/>
</dbReference>
<dbReference type="InterPro" id="IPR008979">
    <property type="entry name" value="Galactose-bd-like_sf"/>
</dbReference>
<keyword evidence="10 21" id="KW-0547">Nucleotide-binding</keyword>
<evidence type="ECO:0000256" key="24">
    <source>
        <dbReference type="SAM" id="MobiDB-lite"/>
    </source>
</evidence>
<evidence type="ECO:0000256" key="18">
    <source>
        <dbReference type="ARBA" id="ARBA00023180"/>
    </source>
</evidence>
<evidence type="ECO:0000259" key="27">
    <source>
        <dbReference type="PROSITE" id="PS50105"/>
    </source>
</evidence>
<evidence type="ECO:0000256" key="25">
    <source>
        <dbReference type="SAM" id="Phobius"/>
    </source>
</evidence>
<dbReference type="InterPro" id="IPR001090">
    <property type="entry name" value="Ephrin_rcpt_lig-bd_dom"/>
</dbReference>
<dbReference type="InterPro" id="IPR009030">
    <property type="entry name" value="Growth_fac_rcpt_cys_sf"/>
</dbReference>
<evidence type="ECO:0000256" key="19">
    <source>
        <dbReference type="ARBA" id="ARBA00051243"/>
    </source>
</evidence>
<feature type="disulfide bond" evidence="22">
    <location>
        <begin position="130"/>
        <end position="140"/>
    </location>
</feature>
<evidence type="ECO:0000256" key="12">
    <source>
        <dbReference type="ARBA" id="ARBA00022777"/>
    </source>
</evidence>
<dbReference type="PaxDb" id="30732-ENSOMEP00000017822"/>
<dbReference type="Pfam" id="PF14575">
    <property type="entry name" value="EphA2_TM"/>
    <property type="match status" value="1"/>
</dbReference>
<dbReference type="Gene3D" id="2.60.40.10">
    <property type="entry name" value="Immunoglobulins"/>
    <property type="match status" value="2"/>
</dbReference>
<keyword evidence="4" id="KW-1003">Cell membrane</keyword>
<dbReference type="InterPro" id="IPR011009">
    <property type="entry name" value="Kinase-like_dom_sf"/>
</dbReference>
<evidence type="ECO:0000256" key="14">
    <source>
        <dbReference type="ARBA" id="ARBA00022989"/>
    </source>
</evidence>
<dbReference type="PIRSF" id="PIRSF000666">
    <property type="entry name" value="TyrPK_ephrin_receptor"/>
    <property type="match status" value="1"/>
</dbReference>
<dbReference type="Gene3D" id="2.10.50.10">
    <property type="entry name" value="Tumor Necrosis Factor Receptor, subunit A, domain 2"/>
    <property type="match status" value="1"/>
</dbReference>
<dbReference type="PANTHER" id="PTHR46877:SF18">
    <property type="entry name" value="EPHRIN TYPE-A RECEPTOR 4"/>
    <property type="match status" value="1"/>
</dbReference>
<dbReference type="Gene3D" id="2.60.120.260">
    <property type="entry name" value="Galactose-binding domain-like"/>
    <property type="match status" value="1"/>
</dbReference>
<feature type="region of interest" description="Disordered" evidence="24">
    <location>
        <begin position="409"/>
        <end position="444"/>
    </location>
</feature>
<dbReference type="InterPro" id="IPR001245">
    <property type="entry name" value="Ser-Thr/Tyr_kinase_cat_dom"/>
</dbReference>
<feature type="active site" description="Proton acceptor" evidence="20">
    <location>
        <position position="818"/>
    </location>
</feature>
<keyword evidence="6" id="KW-0808">Transferase</keyword>
<dbReference type="Proteomes" id="UP000261560">
    <property type="component" value="Unplaced"/>
</dbReference>
<keyword evidence="17" id="KW-0675">Receptor</keyword>